<evidence type="ECO:0000313" key="5">
    <source>
        <dbReference type="Proteomes" id="UP001633002"/>
    </source>
</evidence>
<proteinExistence type="predicted"/>
<dbReference type="PANTHER" id="PTHR31286">
    <property type="entry name" value="GLYCINE-RICH CELL WALL STRUCTURAL PROTEIN 1.8-LIKE"/>
    <property type="match status" value="1"/>
</dbReference>
<keyword evidence="1" id="KW-0863">Zinc-finger</keyword>
<feature type="domain" description="CCHC-type" evidence="3">
    <location>
        <begin position="272"/>
        <end position="287"/>
    </location>
</feature>
<dbReference type="SUPFAM" id="SSF57756">
    <property type="entry name" value="Retrovirus zinc finger-like domains"/>
    <property type="match status" value="1"/>
</dbReference>
<organism evidence="4 5">
    <name type="scientific">Riccia sorocarpa</name>
    <dbReference type="NCBI Taxonomy" id="122646"/>
    <lineage>
        <taxon>Eukaryota</taxon>
        <taxon>Viridiplantae</taxon>
        <taxon>Streptophyta</taxon>
        <taxon>Embryophyta</taxon>
        <taxon>Marchantiophyta</taxon>
        <taxon>Marchantiopsida</taxon>
        <taxon>Marchantiidae</taxon>
        <taxon>Marchantiales</taxon>
        <taxon>Ricciaceae</taxon>
        <taxon>Riccia</taxon>
    </lineage>
</organism>
<evidence type="ECO:0000259" key="3">
    <source>
        <dbReference type="PROSITE" id="PS50158"/>
    </source>
</evidence>
<dbReference type="InterPro" id="IPR036875">
    <property type="entry name" value="Znf_CCHC_sf"/>
</dbReference>
<dbReference type="InterPro" id="IPR001878">
    <property type="entry name" value="Znf_CCHC"/>
</dbReference>
<dbReference type="PROSITE" id="PS50158">
    <property type="entry name" value="ZF_CCHC"/>
    <property type="match status" value="1"/>
</dbReference>
<feature type="region of interest" description="Disordered" evidence="2">
    <location>
        <begin position="528"/>
        <end position="679"/>
    </location>
</feature>
<feature type="compositionally biased region" description="Polar residues" evidence="2">
    <location>
        <begin position="570"/>
        <end position="586"/>
    </location>
</feature>
<comment type="caution">
    <text evidence="4">The sequence shown here is derived from an EMBL/GenBank/DDBJ whole genome shotgun (WGS) entry which is preliminary data.</text>
</comment>
<dbReference type="EMBL" id="JBJQOH010000006">
    <property type="protein sequence ID" value="KAL3684229.1"/>
    <property type="molecule type" value="Genomic_DNA"/>
</dbReference>
<keyword evidence="1" id="KW-0862">Zinc</keyword>
<feature type="region of interest" description="Disordered" evidence="2">
    <location>
        <begin position="419"/>
        <end position="439"/>
    </location>
</feature>
<dbReference type="SMART" id="SM00343">
    <property type="entry name" value="ZnF_C2HC"/>
    <property type="match status" value="1"/>
</dbReference>
<feature type="compositionally biased region" description="Acidic residues" evidence="2">
    <location>
        <begin position="661"/>
        <end position="672"/>
    </location>
</feature>
<dbReference type="Gene3D" id="4.10.60.10">
    <property type="entry name" value="Zinc finger, CCHC-type"/>
    <property type="match status" value="1"/>
</dbReference>
<name>A0ABD3H490_9MARC</name>
<dbReference type="PANTHER" id="PTHR31286:SF180">
    <property type="entry name" value="OS10G0362600 PROTEIN"/>
    <property type="match status" value="1"/>
</dbReference>
<dbReference type="Proteomes" id="UP001633002">
    <property type="component" value="Unassembled WGS sequence"/>
</dbReference>
<protein>
    <recommendedName>
        <fullName evidence="3">CCHC-type domain-containing protein</fullName>
    </recommendedName>
</protein>
<evidence type="ECO:0000313" key="4">
    <source>
        <dbReference type="EMBL" id="KAL3684229.1"/>
    </source>
</evidence>
<dbReference type="AlphaFoldDB" id="A0ABD3H490"/>
<evidence type="ECO:0000256" key="1">
    <source>
        <dbReference type="PROSITE-ProRule" id="PRU00047"/>
    </source>
</evidence>
<accession>A0ABD3H490</accession>
<dbReference type="GO" id="GO:0008270">
    <property type="term" value="F:zinc ion binding"/>
    <property type="evidence" value="ECO:0007669"/>
    <property type="project" value="UniProtKB-KW"/>
</dbReference>
<sequence>MRIAKNLNSERVTTTAGHNAWRQDARGLFGGMRDKLQKLPENPYLEKVSPSWGLKISDQDLLRCFHETGRAMHDTDLGNAKVLEWTSEDAVLLKIRKDQLTEAAVKIHLQDRFPLCDELETWVEADLGRKYQIRIVQLKLLGKQNSLLVLETKEQRDRLLQNASFSWGRESVDVLPWTPDFNPTKDTAKKVATWVEIPLADAWLEPLGDEFLQALGKPTFKTLNRGICKYPNIRGCVMVAEDADLPERLALKLPDGGVIMQEIRYQGAPNTCFRCKQPGHEARHCPSSGRAGGQPAREAKATTVTAGRTEVQDTIGKTPSVKPVPNEKPALTRELVSVQNLPPMTRSSSEKYLQQKKRDEELAANPFHALAGAFEVEMTEEVVTPEKVDAADIEMLPPSPCKPNNVSPKRKELMVQLGNTETPGTDPEPTPEERSDVGNLTLVQLMTALQRTKEKTLQEMKKPETRSEKDETRELQLNNDGNHEQNPLKPAEETRKPPPLKSGVRWAEVECGSEEEIERLCEEVAEAGTVSKAENENDVEAEVEVGSAGTGEGEPTHTAAEGSREKMETEVTTGNSSDTLVPNPEQTAERVQRPLAEVNEGTGESDPENEGKHELSGTPVIFAASKNPRRQLTVGDSQRKPGSWRRSGTRFNSGPDCQPNVEEDFSEEEGSSEGELNLK</sequence>
<evidence type="ECO:0000256" key="2">
    <source>
        <dbReference type="SAM" id="MobiDB-lite"/>
    </source>
</evidence>
<keyword evidence="1" id="KW-0479">Metal-binding</keyword>
<feature type="region of interest" description="Disordered" evidence="2">
    <location>
        <begin position="451"/>
        <end position="507"/>
    </location>
</feature>
<dbReference type="InterPro" id="IPR040256">
    <property type="entry name" value="At4g02000-like"/>
</dbReference>
<keyword evidence="5" id="KW-1185">Reference proteome</keyword>
<feature type="compositionally biased region" description="Basic and acidic residues" evidence="2">
    <location>
        <begin position="451"/>
        <end position="474"/>
    </location>
</feature>
<reference evidence="4 5" key="1">
    <citation type="submission" date="2024-09" db="EMBL/GenBank/DDBJ databases">
        <title>Chromosome-scale assembly of Riccia sorocarpa.</title>
        <authorList>
            <person name="Paukszto L."/>
        </authorList>
    </citation>
    <scope>NUCLEOTIDE SEQUENCE [LARGE SCALE GENOMIC DNA]</scope>
    <source>
        <strain evidence="4">LP-2024</strain>
        <tissue evidence="4">Aerial parts of the thallus</tissue>
    </source>
</reference>
<gene>
    <name evidence="4" type="ORF">R1sor_002251</name>
</gene>